<feature type="domain" description="Bacterial repeat" evidence="2">
    <location>
        <begin position="8"/>
        <end position="67"/>
    </location>
</feature>
<evidence type="ECO:0000313" key="4">
    <source>
        <dbReference type="Proteomes" id="UP000239907"/>
    </source>
</evidence>
<dbReference type="InterPro" id="IPR042229">
    <property type="entry name" value="Listeria/Bacterioides_rpt_sf"/>
</dbReference>
<reference evidence="3 4" key="1">
    <citation type="submission" date="2016-12" db="EMBL/GenBank/DDBJ databases">
        <title>Study of bacterial adaptation to deep sea.</title>
        <authorList>
            <person name="Song J."/>
            <person name="Yoshizawa S."/>
            <person name="Kogure K."/>
        </authorList>
    </citation>
    <scope>NUCLEOTIDE SEQUENCE [LARGE SCALE GENOMIC DNA]</scope>
    <source>
        <strain evidence="3 4">SAORIC-165</strain>
    </source>
</reference>
<protein>
    <recommendedName>
        <fullName evidence="2">Bacterial repeat domain-containing protein</fullName>
    </recommendedName>
</protein>
<gene>
    <name evidence="3" type="ORF">BSZ32_01680</name>
</gene>
<dbReference type="InterPro" id="IPR044060">
    <property type="entry name" value="Bacterial_rp_domain"/>
</dbReference>
<proteinExistence type="predicted"/>
<organism evidence="3 4">
    <name type="scientific">Rubritalea profundi</name>
    <dbReference type="NCBI Taxonomy" id="1658618"/>
    <lineage>
        <taxon>Bacteria</taxon>
        <taxon>Pseudomonadati</taxon>
        <taxon>Verrucomicrobiota</taxon>
        <taxon>Verrucomicrobiia</taxon>
        <taxon>Verrucomicrobiales</taxon>
        <taxon>Rubritaleaceae</taxon>
        <taxon>Rubritalea</taxon>
    </lineage>
</organism>
<dbReference type="GO" id="GO:0030313">
    <property type="term" value="C:cell envelope"/>
    <property type="evidence" value="ECO:0007669"/>
    <property type="project" value="UniProtKB-SubCell"/>
</dbReference>
<dbReference type="Pfam" id="PF18998">
    <property type="entry name" value="Flg_new_2"/>
    <property type="match status" value="2"/>
</dbReference>
<dbReference type="Pfam" id="PF09479">
    <property type="entry name" value="Flg_new"/>
    <property type="match status" value="3"/>
</dbReference>
<feature type="domain" description="Bacterial repeat" evidence="2">
    <location>
        <begin position="421"/>
        <end position="487"/>
    </location>
</feature>
<dbReference type="RefSeq" id="WP_165788577.1">
    <property type="nucleotide sequence ID" value="NZ_MQWA01000001.1"/>
</dbReference>
<dbReference type="AlphaFoldDB" id="A0A2S7TX77"/>
<dbReference type="Proteomes" id="UP000239907">
    <property type="component" value="Unassembled WGS sequence"/>
</dbReference>
<dbReference type="InterPro" id="IPR013378">
    <property type="entry name" value="InlB-like_B-rpt"/>
</dbReference>
<comment type="caution">
    <text evidence="3">The sequence shown here is derived from an EMBL/GenBank/DDBJ whole genome shotgun (WGS) entry which is preliminary data.</text>
</comment>
<keyword evidence="4" id="KW-1185">Reference proteome</keyword>
<name>A0A2S7TX77_9BACT</name>
<dbReference type="Gene3D" id="2.60.40.4270">
    <property type="entry name" value="Listeria-Bacteroides repeat domain"/>
    <property type="match status" value="3"/>
</dbReference>
<dbReference type="EMBL" id="MQWA01000001">
    <property type="protein sequence ID" value="PQJ27328.1"/>
    <property type="molecule type" value="Genomic_DNA"/>
</dbReference>
<comment type="subcellular location">
    <subcellularLocation>
        <location evidence="1">Cell envelope</location>
    </subcellularLocation>
</comment>
<evidence type="ECO:0000313" key="3">
    <source>
        <dbReference type="EMBL" id="PQJ27328.1"/>
    </source>
</evidence>
<accession>A0A2S7TX77</accession>
<evidence type="ECO:0000256" key="1">
    <source>
        <dbReference type="ARBA" id="ARBA00004196"/>
    </source>
</evidence>
<sequence>PLTVVNGSGNGSYVPGTDVAITADPPAENYHFDKWISSDGKIISDLTASDNYSVPGYATTITATYAIDTYHLSFDQQGGEGGATTATATYGKAMPLATVPTRTGYLFRGYFSETFGEGTQYYTYQMQSANNWDVTADTVLYAHWSPFHSLIQEDFESPVVSSYAQGSFPDNGQWVISANGHGSNVLGLVNKDGNDFSAPDPNHQAFACRDSNTGITTAEGVIGSLEGGATYRITVDVVRDADGGRVFNPDTPYTIEFVALDSGAALDDLRPSIGVTLASYNGDAPLDRTFETVSFEFAADPDSHAAQIGKSLAVRLHGGSHSASYDNVIVEKISPPFKHQLNYDDNGADGGAIPVGITEFHPGEAVTVLGNTGSLSKDSFNFAGWNTAANGTGLAYTSDDTFYISNDTTLYAQWYNPTASTIQYTAGRGGSILGDTTQLILSGNNGTSVTAVPDLSHNFEQWSDGSTTATRQESSVSSNVTLNASFVIKTYTVNYHANDGSGSISEGKKTYEIDAELSDGSALTLSGYIFSGWATEIDGGGTAYAGRDVYATDADLNLYAQWLPSETLLTEGFESPVVSGWSTKTIPNNGNWISPTSPDGYGWNLHGLVNEDSGYFSNADVSNNQAYRMTYQNRSGMTSAVGAIEVLEEDTTYVVEFTAVEDSSNSGRKYNIQLIAFDEGADRSPTSTIPAGSHLLYEATGEISTGGGIDYVRFTFSSDANHAAMVGMDLGLRIRSTISQDMAIIDDVRISKILPDPNTYSDWIGGFSVGGLTNPDDDFDFDGVPNAMENYFGTAPDSFSAGLSTDSVTISDSTTTFAFTHPINDSPSSDLTAKYVWSKDLSAFYDGGATVSGTTVNFAQSTPSGGEVSVTATVTGTAQEKIFISIEVTQDP</sequence>
<feature type="non-terminal residue" evidence="3">
    <location>
        <position position="1"/>
    </location>
</feature>
<evidence type="ECO:0000259" key="2">
    <source>
        <dbReference type="Pfam" id="PF18998"/>
    </source>
</evidence>